<dbReference type="Pfam" id="PF00072">
    <property type="entry name" value="Response_reg"/>
    <property type="match status" value="1"/>
</dbReference>
<keyword evidence="4 7" id="KW-0238">DNA-binding</keyword>
<dbReference type="PANTHER" id="PTHR48111">
    <property type="entry name" value="REGULATOR OF RPOS"/>
    <property type="match status" value="1"/>
</dbReference>
<dbReference type="Pfam" id="PF00486">
    <property type="entry name" value="Trans_reg_C"/>
    <property type="match status" value="1"/>
</dbReference>
<evidence type="ECO:0000256" key="4">
    <source>
        <dbReference type="ARBA" id="ARBA00023125"/>
    </source>
</evidence>
<dbReference type="CDD" id="cd17574">
    <property type="entry name" value="REC_OmpR"/>
    <property type="match status" value="1"/>
</dbReference>
<keyword evidence="5" id="KW-0804">Transcription</keyword>
<keyword evidence="11" id="KW-1185">Reference proteome</keyword>
<dbReference type="PROSITE" id="PS51755">
    <property type="entry name" value="OMPR_PHOB"/>
    <property type="match status" value="1"/>
</dbReference>
<evidence type="ECO:0000256" key="5">
    <source>
        <dbReference type="ARBA" id="ARBA00023163"/>
    </source>
</evidence>
<dbReference type="SMART" id="SM00448">
    <property type="entry name" value="REC"/>
    <property type="match status" value="1"/>
</dbReference>
<dbReference type="SMART" id="SM00862">
    <property type="entry name" value="Trans_reg_C"/>
    <property type="match status" value="1"/>
</dbReference>
<evidence type="ECO:0000259" key="8">
    <source>
        <dbReference type="PROSITE" id="PS50110"/>
    </source>
</evidence>
<dbReference type="SUPFAM" id="SSF52172">
    <property type="entry name" value="CheY-like"/>
    <property type="match status" value="1"/>
</dbReference>
<dbReference type="RefSeq" id="WP_255928914.1">
    <property type="nucleotide sequence ID" value="NZ_JANFQP010000002.1"/>
</dbReference>
<gene>
    <name evidence="10" type="ORF">ACFSO8_06650</name>
</gene>
<evidence type="ECO:0000256" key="6">
    <source>
        <dbReference type="PROSITE-ProRule" id="PRU00169"/>
    </source>
</evidence>
<dbReference type="InterPro" id="IPR001867">
    <property type="entry name" value="OmpR/PhoB-type_DNA-bd"/>
</dbReference>
<organism evidence="10 11">
    <name type="scientific">Kaistella montana</name>
    <dbReference type="NCBI Taxonomy" id="1849733"/>
    <lineage>
        <taxon>Bacteria</taxon>
        <taxon>Pseudomonadati</taxon>
        <taxon>Bacteroidota</taxon>
        <taxon>Flavobacteriia</taxon>
        <taxon>Flavobacteriales</taxon>
        <taxon>Weeksellaceae</taxon>
        <taxon>Chryseobacterium group</taxon>
        <taxon>Kaistella</taxon>
    </lineage>
</organism>
<dbReference type="Proteomes" id="UP001597394">
    <property type="component" value="Unassembled WGS sequence"/>
</dbReference>
<protein>
    <submittedName>
        <fullName evidence="10">Response regulator transcription factor</fullName>
    </submittedName>
</protein>
<proteinExistence type="predicted"/>
<evidence type="ECO:0000313" key="11">
    <source>
        <dbReference type="Proteomes" id="UP001597394"/>
    </source>
</evidence>
<evidence type="ECO:0000256" key="3">
    <source>
        <dbReference type="ARBA" id="ARBA00023015"/>
    </source>
</evidence>
<keyword evidence="2" id="KW-0902">Two-component regulatory system</keyword>
<feature type="modified residue" description="4-aspartylphosphate" evidence="6">
    <location>
        <position position="51"/>
    </location>
</feature>
<name>A0ABW5KAF9_9FLAO</name>
<keyword evidence="3" id="KW-0805">Transcription regulation</keyword>
<dbReference type="InterPro" id="IPR001789">
    <property type="entry name" value="Sig_transdc_resp-reg_receiver"/>
</dbReference>
<feature type="domain" description="OmpR/PhoB-type" evidence="9">
    <location>
        <begin position="126"/>
        <end position="224"/>
    </location>
</feature>
<dbReference type="CDD" id="cd00383">
    <property type="entry name" value="trans_reg_C"/>
    <property type="match status" value="1"/>
</dbReference>
<evidence type="ECO:0000256" key="1">
    <source>
        <dbReference type="ARBA" id="ARBA00022553"/>
    </source>
</evidence>
<keyword evidence="1 6" id="KW-0597">Phosphoprotein</keyword>
<dbReference type="PROSITE" id="PS50110">
    <property type="entry name" value="RESPONSE_REGULATORY"/>
    <property type="match status" value="1"/>
</dbReference>
<evidence type="ECO:0000259" key="9">
    <source>
        <dbReference type="PROSITE" id="PS51755"/>
    </source>
</evidence>
<feature type="DNA-binding region" description="OmpR/PhoB-type" evidence="7">
    <location>
        <begin position="126"/>
        <end position="224"/>
    </location>
</feature>
<evidence type="ECO:0000256" key="2">
    <source>
        <dbReference type="ARBA" id="ARBA00023012"/>
    </source>
</evidence>
<sequence length="226" mass="26536">MKILLLEDDLILSAELGKFLENNDYECKRVYDGDVFMREIKANQYDFYLLDINVPKINGLDVCEKIRSVDQDTPIIMISAYGDISDKKDAFSRLADDYLVKPFQFEELLMRMEALKRRKHLTESPSEIIIIDDLVIDKTEQKVSRAGKEINLTVKEYQLLLLLAETPKRIFSKQQISEQVWDINFSTNTNTIEVYINFLRKKIDKEFDTKLIHTRPGFGYYIKSEQ</sequence>
<dbReference type="Gene3D" id="1.10.10.10">
    <property type="entry name" value="Winged helix-like DNA-binding domain superfamily/Winged helix DNA-binding domain"/>
    <property type="match status" value="1"/>
</dbReference>
<evidence type="ECO:0000313" key="10">
    <source>
        <dbReference type="EMBL" id="MFD2545139.1"/>
    </source>
</evidence>
<dbReference type="InterPro" id="IPR011006">
    <property type="entry name" value="CheY-like_superfamily"/>
</dbReference>
<dbReference type="PANTHER" id="PTHR48111:SF22">
    <property type="entry name" value="REGULATOR OF RPOS"/>
    <property type="match status" value="1"/>
</dbReference>
<dbReference type="EMBL" id="JBHULG010000002">
    <property type="protein sequence ID" value="MFD2545139.1"/>
    <property type="molecule type" value="Genomic_DNA"/>
</dbReference>
<dbReference type="InterPro" id="IPR039420">
    <property type="entry name" value="WalR-like"/>
</dbReference>
<evidence type="ECO:0000256" key="7">
    <source>
        <dbReference type="PROSITE-ProRule" id="PRU01091"/>
    </source>
</evidence>
<accession>A0ABW5KAF9</accession>
<dbReference type="InterPro" id="IPR036388">
    <property type="entry name" value="WH-like_DNA-bd_sf"/>
</dbReference>
<feature type="domain" description="Response regulatory" evidence="8">
    <location>
        <begin position="2"/>
        <end position="116"/>
    </location>
</feature>
<dbReference type="Gene3D" id="3.40.50.2300">
    <property type="match status" value="1"/>
</dbReference>
<comment type="caution">
    <text evidence="10">The sequence shown here is derived from an EMBL/GenBank/DDBJ whole genome shotgun (WGS) entry which is preliminary data.</text>
</comment>
<reference evidence="11" key="1">
    <citation type="journal article" date="2019" name="Int. J. Syst. Evol. Microbiol.">
        <title>The Global Catalogue of Microorganisms (GCM) 10K type strain sequencing project: providing services to taxonomists for standard genome sequencing and annotation.</title>
        <authorList>
            <consortium name="The Broad Institute Genomics Platform"/>
            <consortium name="The Broad Institute Genome Sequencing Center for Infectious Disease"/>
            <person name="Wu L."/>
            <person name="Ma J."/>
        </authorList>
    </citation>
    <scope>NUCLEOTIDE SEQUENCE [LARGE SCALE GENOMIC DNA]</scope>
    <source>
        <strain evidence="11">KCTC 52204</strain>
    </source>
</reference>